<dbReference type="InterPro" id="IPR039426">
    <property type="entry name" value="TonB-dep_rcpt-like"/>
</dbReference>
<comment type="caution">
    <text evidence="9">The sequence shown here is derived from an EMBL/GenBank/DDBJ whole genome shotgun (WGS) entry which is preliminary data.</text>
</comment>
<dbReference type="InterPro" id="IPR008969">
    <property type="entry name" value="CarboxyPept-like_regulatory"/>
</dbReference>
<dbReference type="PANTHER" id="PTHR30069:SF46">
    <property type="entry name" value="OAR PROTEIN"/>
    <property type="match status" value="1"/>
</dbReference>
<evidence type="ECO:0000256" key="5">
    <source>
        <dbReference type="ARBA" id="ARBA00023136"/>
    </source>
</evidence>
<dbReference type="Pfam" id="PF13620">
    <property type="entry name" value="CarboxypepD_reg"/>
    <property type="match status" value="1"/>
</dbReference>
<reference evidence="10" key="1">
    <citation type="journal article" date="2019" name="Int. J. Syst. Evol. Microbiol.">
        <title>The Global Catalogue of Microorganisms (GCM) 10K type strain sequencing project: providing services to taxonomists for standard genome sequencing and annotation.</title>
        <authorList>
            <consortium name="The Broad Institute Genomics Platform"/>
            <consortium name="The Broad Institute Genome Sequencing Center for Infectious Disease"/>
            <person name="Wu L."/>
            <person name="Ma J."/>
        </authorList>
    </citation>
    <scope>NUCLEOTIDE SEQUENCE [LARGE SCALE GENOMIC DNA]</scope>
    <source>
        <strain evidence="10">KCTC 23098</strain>
    </source>
</reference>
<feature type="chain" id="PRO_5045458957" evidence="7">
    <location>
        <begin position="20"/>
        <end position="1087"/>
    </location>
</feature>
<keyword evidence="3" id="KW-1134">Transmembrane beta strand</keyword>
<dbReference type="PANTHER" id="PTHR30069">
    <property type="entry name" value="TONB-DEPENDENT OUTER MEMBRANE RECEPTOR"/>
    <property type="match status" value="1"/>
</dbReference>
<gene>
    <name evidence="9" type="ORF">ACFS6J_03215</name>
</gene>
<evidence type="ECO:0000256" key="3">
    <source>
        <dbReference type="ARBA" id="ARBA00022452"/>
    </source>
</evidence>
<sequence>MKKFLLSFILLLGTIIVHAQVTTSSMTGTVTDNETTIPGASIKATHVPSGTVYGTSTNNDGKFSIYGMRVGGPYKVEVTYVGYNPVTYSDISLRLGESFQLNVNLSQDTRELDEIVITANAGIKVVKTGASTSISNREINTLPTISRSITDFTRLTPQSNGNSFGGRDARYNNIQIDGANLNNNFGLSNDPLPGGGAQPISLDAYDQISVNIAPYDVRQSGFTGAGITATTKSGTNTFHGSAYTFFRNQSFIGKKVGDSRIDVSDSKNNVYGLTLGGPIIKNKLFFFVSGEYEKGERPGVTFKPTGGQGSGNTSTTTVEDLQRVSDFLRNQYGYNPGAFDQFPNFTSSNHKILGKIDWNINDNHKLTVKYSDFVGNDDQLLNRTSVPNGGGFSVTGATGTLSRLPYDRFGNNSMAFANSNYGFKNITRSGTAELNSKLGSNMSNQLLLTFTRNKSTRTFDGGVFPSVDIFNGQGGNFLSFGMDPYTNNNDVVNDIYSVTDNFTYNTGKHTITAGVSYEYQKVGNMFMAGSNSYYVYNTLDDFLNQRSPVYYAYTYSLVPGQKNVYSAELKIGQLGIYAQDEFDIASNFKLTYGIRGDLPIYLEKPLENPAIQQLQFYDKNGQLTSYNGNWPKSKLLLSPRAGFRWDVLKDESLIVRGGTGIFTGRIPFVWLTNMPTNSGMYQFGASIRTGDPRLNNIVFNPNPDAYANLFPTEAGTSVPSNIVLMDPDFKFPSVFRSNLAVERNLGNGFVASVEALYSRDINAIRMFNANNNPTDRTIYEGDLQRPGYSSSNARNLNSLNTAIVLANSDKKGYSTSLTAQLTKNFHNGLYGSVAYTYTKAKEITANPGSQASSVWNLNPNVGTSNAQELGLSQYAIPHRIVGSVSYRKEYAKNFASTLSLFYEGSHQGNYSFIVNGDVNGDGNSSADLMYIPRDANDIIFSDILGSNDNVLFTAQQQAEAFDSFISNSSYLKKHRGEFAGRNAALLPWFNRVDLRFLQDFYIQAGERRHTLQFSVDILNFTNMLNKNWGVKNLYVTNNPLRFRSVNEEGRPVYQLQQLDGQLVNEVFMDDISTNSTWSMQLGLRYIF</sequence>
<comment type="subcellular location">
    <subcellularLocation>
        <location evidence="1">Cell outer membrane</location>
        <topology evidence="1">Multi-pass membrane protein</topology>
    </subcellularLocation>
</comment>
<keyword evidence="2" id="KW-0813">Transport</keyword>
<dbReference type="InterPro" id="IPR036942">
    <property type="entry name" value="Beta-barrel_TonB_sf"/>
</dbReference>
<protein>
    <submittedName>
        <fullName evidence="9">TonB-dependent receptor domain-containing protein</fullName>
    </submittedName>
</protein>
<feature type="signal peptide" evidence="7">
    <location>
        <begin position="1"/>
        <end position="19"/>
    </location>
</feature>
<feature type="domain" description="TonB-dependent transporter Oar-like beta-barrel" evidence="8">
    <location>
        <begin position="230"/>
        <end position="1025"/>
    </location>
</feature>
<name>A0ABW6AWY4_9SPHI</name>
<dbReference type="Gene3D" id="2.60.40.1120">
    <property type="entry name" value="Carboxypeptidase-like, regulatory domain"/>
    <property type="match status" value="1"/>
</dbReference>
<dbReference type="InterPro" id="IPR057601">
    <property type="entry name" value="Oar-like_b-barrel"/>
</dbReference>
<dbReference type="RefSeq" id="WP_377608999.1">
    <property type="nucleotide sequence ID" value="NZ_JBHUPA010000002.1"/>
</dbReference>
<dbReference type="Proteomes" id="UP001597560">
    <property type="component" value="Unassembled WGS sequence"/>
</dbReference>
<evidence type="ECO:0000313" key="10">
    <source>
        <dbReference type="Proteomes" id="UP001597560"/>
    </source>
</evidence>
<dbReference type="EMBL" id="JBHUPA010000002">
    <property type="protein sequence ID" value="MFD2960778.1"/>
    <property type="molecule type" value="Genomic_DNA"/>
</dbReference>
<keyword evidence="5" id="KW-0472">Membrane</keyword>
<keyword evidence="6" id="KW-0998">Cell outer membrane</keyword>
<dbReference type="Pfam" id="PF25183">
    <property type="entry name" value="OMP_b-brl_4"/>
    <property type="match status" value="1"/>
</dbReference>
<evidence type="ECO:0000256" key="7">
    <source>
        <dbReference type="SAM" id="SignalP"/>
    </source>
</evidence>
<keyword evidence="9" id="KW-0675">Receptor</keyword>
<evidence type="ECO:0000256" key="6">
    <source>
        <dbReference type="ARBA" id="ARBA00023237"/>
    </source>
</evidence>
<evidence type="ECO:0000256" key="4">
    <source>
        <dbReference type="ARBA" id="ARBA00022692"/>
    </source>
</evidence>
<evidence type="ECO:0000256" key="2">
    <source>
        <dbReference type="ARBA" id="ARBA00022448"/>
    </source>
</evidence>
<evidence type="ECO:0000256" key="1">
    <source>
        <dbReference type="ARBA" id="ARBA00004571"/>
    </source>
</evidence>
<keyword evidence="10" id="KW-1185">Reference proteome</keyword>
<evidence type="ECO:0000259" key="8">
    <source>
        <dbReference type="Pfam" id="PF25183"/>
    </source>
</evidence>
<proteinExistence type="predicted"/>
<evidence type="ECO:0000313" key="9">
    <source>
        <dbReference type="EMBL" id="MFD2960778.1"/>
    </source>
</evidence>
<dbReference type="SUPFAM" id="SSF56935">
    <property type="entry name" value="Porins"/>
    <property type="match status" value="1"/>
</dbReference>
<dbReference type="SUPFAM" id="SSF49464">
    <property type="entry name" value="Carboxypeptidase regulatory domain-like"/>
    <property type="match status" value="1"/>
</dbReference>
<accession>A0ABW6AWY4</accession>
<organism evidence="9 10">
    <name type="scientific">Olivibacter jilunii</name>
    <dbReference type="NCBI Taxonomy" id="985016"/>
    <lineage>
        <taxon>Bacteria</taxon>
        <taxon>Pseudomonadati</taxon>
        <taxon>Bacteroidota</taxon>
        <taxon>Sphingobacteriia</taxon>
        <taxon>Sphingobacteriales</taxon>
        <taxon>Sphingobacteriaceae</taxon>
        <taxon>Olivibacter</taxon>
    </lineage>
</organism>
<keyword evidence="4" id="KW-0812">Transmembrane</keyword>
<keyword evidence="7" id="KW-0732">Signal</keyword>
<dbReference type="Gene3D" id="2.40.170.20">
    <property type="entry name" value="TonB-dependent receptor, beta-barrel domain"/>
    <property type="match status" value="1"/>
</dbReference>